<gene>
    <name evidence="8" type="ORF">CMC5_032180</name>
</gene>
<dbReference type="KEGG" id="ccro:CMC5_032180"/>
<accession>A0A0K1EDY3</accession>
<dbReference type="AlphaFoldDB" id="A0A0K1EDY3"/>
<evidence type="ECO:0000313" key="9">
    <source>
        <dbReference type="Proteomes" id="UP000067626"/>
    </source>
</evidence>
<reference evidence="8 9" key="1">
    <citation type="submission" date="2015-07" db="EMBL/GenBank/DDBJ databases">
        <title>Genome analysis of myxobacterium Chondromyces crocatus Cm c5 reveals a high potential for natural compound synthesis and the genetic basis for the loss of fruiting body formation.</title>
        <authorList>
            <person name="Zaburannyi N."/>
            <person name="Bunk B."/>
            <person name="Maier J."/>
            <person name="Overmann J."/>
            <person name="Mueller R."/>
        </authorList>
    </citation>
    <scope>NUCLEOTIDE SEQUENCE [LARGE SCALE GENOMIC DNA]</scope>
    <source>
        <strain evidence="8 9">Cm c5</strain>
    </source>
</reference>
<sequence>MHVLAGVVITLACLVFSSACKGEPPAHELFLGVAASLRQVMPELVRDYEKTHPAVQIRATYGASGDLQRQVEGGAPLDGVLFASSQPVDALLSKGLARPETRRVIATNTLVLIGPVGGPPIKLATLKDLPAGERLALGEPGAVPAGQYAKEALVRLGMWEALQGRLVFGGDVAAVLAYARRGEVVAAFVYRSELRGVGDVVELDEVAPSLMSRVEVVAAAVRGAKSSKETAEFLEFLSTPAAQQKLREFGFGGI</sequence>
<dbReference type="InterPro" id="IPR050682">
    <property type="entry name" value="ModA/WtpA"/>
</dbReference>
<dbReference type="FunFam" id="3.40.190.10:FF:000035">
    <property type="entry name" value="Molybdate ABC transporter substrate-binding protein"/>
    <property type="match status" value="1"/>
</dbReference>
<feature type="signal peptide" evidence="7">
    <location>
        <begin position="1"/>
        <end position="21"/>
    </location>
</feature>
<dbReference type="NCBIfam" id="TIGR01256">
    <property type="entry name" value="modA"/>
    <property type="match status" value="1"/>
</dbReference>
<evidence type="ECO:0000256" key="4">
    <source>
        <dbReference type="ARBA" id="ARBA00022729"/>
    </source>
</evidence>
<dbReference type="GO" id="GO:1901359">
    <property type="term" value="F:tungstate binding"/>
    <property type="evidence" value="ECO:0007669"/>
    <property type="project" value="UniProtKB-ARBA"/>
</dbReference>
<evidence type="ECO:0000256" key="2">
    <source>
        <dbReference type="ARBA" id="ARBA00022505"/>
    </source>
</evidence>
<feature type="binding site" evidence="6">
    <location>
        <position position="64"/>
    </location>
    <ligand>
        <name>molybdate</name>
        <dbReference type="ChEBI" id="CHEBI:36264"/>
    </ligand>
</feature>
<evidence type="ECO:0000256" key="1">
    <source>
        <dbReference type="ARBA" id="ARBA00009175"/>
    </source>
</evidence>
<evidence type="ECO:0000256" key="6">
    <source>
        <dbReference type="PIRSR" id="PIRSR004846-1"/>
    </source>
</evidence>
<protein>
    <recommendedName>
        <fullName evidence="10">Molybdate ABC transporter substrate-binding protein</fullName>
    </recommendedName>
</protein>
<dbReference type="STRING" id="52.CMC5_032180"/>
<dbReference type="GO" id="GO:0015689">
    <property type="term" value="P:molybdate ion transport"/>
    <property type="evidence" value="ECO:0007669"/>
    <property type="project" value="InterPro"/>
</dbReference>
<keyword evidence="3 6" id="KW-0479">Metal-binding</keyword>
<evidence type="ECO:0000313" key="8">
    <source>
        <dbReference type="EMBL" id="AKT39071.1"/>
    </source>
</evidence>
<feature type="binding site" evidence="6">
    <location>
        <position position="190"/>
    </location>
    <ligand>
        <name>molybdate</name>
        <dbReference type="ChEBI" id="CHEBI:36264"/>
    </ligand>
</feature>
<evidence type="ECO:0000256" key="5">
    <source>
        <dbReference type="ARBA" id="ARBA00062515"/>
    </source>
</evidence>
<feature type="binding site" evidence="6">
    <location>
        <position position="36"/>
    </location>
    <ligand>
        <name>molybdate</name>
        <dbReference type="ChEBI" id="CHEBI:36264"/>
    </ligand>
</feature>
<dbReference type="Proteomes" id="UP000067626">
    <property type="component" value="Chromosome"/>
</dbReference>
<name>A0A0K1EDY3_CHOCO</name>
<dbReference type="Pfam" id="PF13531">
    <property type="entry name" value="SBP_bac_11"/>
    <property type="match status" value="1"/>
</dbReference>
<feature type="binding site" evidence="6">
    <location>
        <position position="172"/>
    </location>
    <ligand>
        <name>molybdate</name>
        <dbReference type="ChEBI" id="CHEBI:36264"/>
    </ligand>
</feature>
<keyword evidence="4 7" id="KW-0732">Signal</keyword>
<comment type="subunit">
    <text evidence="5">The complex is composed of two ATP-binding proteins (ModC), two transmembrane proteins (ModB) and a solute-binding protein (ModA).</text>
</comment>
<dbReference type="PANTHER" id="PTHR30632">
    <property type="entry name" value="MOLYBDATE-BINDING PERIPLASMIC PROTEIN"/>
    <property type="match status" value="1"/>
</dbReference>
<dbReference type="GO" id="GO:0046872">
    <property type="term" value="F:metal ion binding"/>
    <property type="evidence" value="ECO:0007669"/>
    <property type="project" value="UniProtKB-KW"/>
</dbReference>
<dbReference type="GO" id="GO:0030973">
    <property type="term" value="F:molybdate ion binding"/>
    <property type="evidence" value="ECO:0007669"/>
    <property type="project" value="UniProtKB-ARBA"/>
</dbReference>
<proteinExistence type="inferred from homology"/>
<evidence type="ECO:0008006" key="10">
    <source>
        <dbReference type="Google" id="ProtNLM"/>
    </source>
</evidence>
<feature type="chain" id="PRO_5005459294" description="Molybdate ABC transporter substrate-binding protein" evidence="7">
    <location>
        <begin position="22"/>
        <end position="254"/>
    </location>
</feature>
<comment type="similarity">
    <text evidence="1">Belongs to the bacterial solute-binding protein ModA family.</text>
</comment>
<dbReference type="EMBL" id="CP012159">
    <property type="protein sequence ID" value="AKT39071.1"/>
    <property type="molecule type" value="Genomic_DNA"/>
</dbReference>
<keyword evidence="9" id="KW-1185">Reference proteome</keyword>
<evidence type="ECO:0000256" key="7">
    <source>
        <dbReference type="SAM" id="SignalP"/>
    </source>
</evidence>
<dbReference type="Gene3D" id="3.40.190.10">
    <property type="entry name" value="Periplasmic binding protein-like II"/>
    <property type="match status" value="2"/>
</dbReference>
<dbReference type="InterPro" id="IPR005950">
    <property type="entry name" value="ModA"/>
</dbReference>
<dbReference type="PIRSF" id="PIRSF004846">
    <property type="entry name" value="ModA"/>
    <property type="match status" value="1"/>
</dbReference>
<dbReference type="SUPFAM" id="SSF53850">
    <property type="entry name" value="Periplasmic binding protein-like II"/>
    <property type="match status" value="1"/>
</dbReference>
<organism evidence="8 9">
    <name type="scientific">Chondromyces crocatus</name>
    <dbReference type="NCBI Taxonomy" id="52"/>
    <lineage>
        <taxon>Bacteria</taxon>
        <taxon>Pseudomonadati</taxon>
        <taxon>Myxococcota</taxon>
        <taxon>Polyangia</taxon>
        <taxon>Polyangiales</taxon>
        <taxon>Polyangiaceae</taxon>
        <taxon>Chondromyces</taxon>
    </lineage>
</organism>
<evidence type="ECO:0000256" key="3">
    <source>
        <dbReference type="ARBA" id="ARBA00022723"/>
    </source>
</evidence>
<keyword evidence="2 6" id="KW-0500">Molybdenum</keyword>
<feature type="binding site" evidence="6">
    <location>
        <position position="145"/>
    </location>
    <ligand>
        <name>molybdate</name>
        <dbReference type="ChEBI" id="CHEBI:36264"/>
    </ligand>
</feature>
<dbReference type="PANTHER" id="PTHR30632:SF0">
    <property type="entry name" value="SULFATE-BINDING PROTEIN"/>
    <property type="match status" value="1"/>
</dbReference>
<dbReference type="PATRIC" id="fig|52.7.peg.3534"/>